<organism evidence="2 3">
    <name type="scientific">Brachybacterium huguangmaarense</name>
    <dbReference type="NCBI Taxonomy" id="1652028"/>
    <lineage>
        <taxon>Bacteria</taxon>
        <taxon>Bacillati</taxon>
        <taxon>Actinomycetota</taxon>
        <taxon>Actinomycetes</taxon>
        <taxon>Micrococcales</taxon>
        <taxon>Dermabacteraceae</taxon>
        <taxon>Brachybacterium</taxon>
    </lineage>
</organism>
<sequence>MTRDEEIGQRLQALRGPVISQAGLAGAMKERGYEKWSQATVWAIEAGKRPLRLTEAQDLASILSVEVGDLLQSTEVAQTLDALFSATLRVEGALRMVMGSIGELEQERAKLREVMASIDPDDVAGWSESARERLHDLLVDAKAKLKWSVHDLLDYREQHDGDDIYFRGQDGVLD</sequence>
<dbReference type="InterPro" id="IPR001387">
    <property type="entry name" value="Cro/C1-type_HTH"/>
</dbReference>
<accession>A0ABY6FXJ7</accession>
<dbReference type="RefSeq" id="WP_263592854.1">
    <property type="nucleotide sequence ID" value="NZ_CP107020.1"/>
</dbReference>
<evidence type="ECO:0000313" key="3">
    <source>
        <dbReference type="Proteomes" id="UP001164305"/>
    </source>
</evidence>
<dbReference type="EMBL" id="CP107020">
    <property type="protein sequence ID" value="UYG15640.1"/>
    <property type="molecule type" value="Genomic_DNA"/>
</dbReference>
<keyword evidence="3" id="KW-1185">Reference proteome</keyword>
<proteinExistence type="predicted"/>
<evidence type="ECO:0000259" key="1">
    <source>
        <dbReference type="PROSITE" id="PS50943"/>
    </source>
</evidence>
<dbReference type="PROSITE" id="PS50943">
    <property type="entry name" value="HTH_CROC1"/>
    <property type="match status" value="1"/>
</dbReference>
<evidence type="ECO:0000313" key="2">
    <source>
        <dbReference type="EMBL" id="UYG15640.1"/>
    </source>
</evidence>
<dbReference type="Proteomes" id="UP001164305">
    <property type="component" value="Chromosome"/>
</dbReference>
<reference evidence="2" key="1">
    <citation type="submission" date="2022-10" db="EMBL/GenBank/DDBJ databases">
        <title>Whole-Genome Sequencing of Brachybacterium huguangmaarense BRM-3, Isolated from Betula schmidtii.</title>
        <authorList>
            <person name="Haam D."/>
        </authorList>
    </citation>
    <scope>NUCLEOTIDE SEQUENCE</scope>
    <source>
        <strain evidence="2">BRM-3</strain>
    </source>
</reference>
<gene>
    <name evidence="2" type="ORF">BRM3_08250</name>
</gene>
<dbReference type="SUPFAM" id="SSF47413">
    <property type="entry name" value="lambda repressor-like DNA-binding domains"/>
    <property type="match status" value="1"/>
</dbReference>
<name>A0ABY6FXJ7_9MICO</name>
<feature type="domain" description="HTH cro/C1-type" evidence="1">
    <location>
        <begin position="37"/>
        <end position="70"/>
    </location>
</feature>
<dbReference type="InterPro" id="IPR010982">
    <property type="entry name" value="Lambda_DNA-bd_dom_sf"/>
</dbReference>
<protein>
    <recommendedName>
        <fullName evidence="1">HTH cro/C1-type domain-containing protein</fullName>
    </recommendedName>
</protein>
<dbReference type="Gene3D" id="1.10.260.40">
    <property type="entry name" value="lambda repressor-like DNA-binding domains"/>
    <property type="match status" value="1"/>
</dbReference>